<feature type="transmembrane region" description="Helical" evidence="2">
    <location>
        <begin position="144"/>
        <end position="165"/>
    </location>
</feature>
<evidence type="ECO:0000313" key="3">
    <source>
        <dbReference type="EMBL" id="TPE51493.1"/>
    </source>
</evidence>
<proteinExistence type="predicted"/>
<comment type="caution">
    <text evidence="3">The sequence shown here is derived from an EMBL/GenBank/DDBJ whole genome shotgun (WGS) entry which is preliminary data.</text>
</comment>
<evidence type="ECO:0000256" key="1">
    <source>
        <dbReference type="SAM" id="MobiDB-lite"/>
    </source>
</evidence>
<reference evidence="3 4" key="1">
    <citation type="submission" date="2019-06" db="EMBL/GenBank/DDBJ databases">
        <title>A novel bacterium of genus Amaricoccus, isolated from marine sediment.</title>
        <authorList>
            <person name="Huang H."/>
            <person name="Mo K."/>
            <person name="Hu Y."/>
        </authorList>
    </citation>
    <scope>NUCLEOTIDE SEQUENCE [LARGE SCALE GENOMIC DNA]</scope>
    <source>
        <strain evidence="3 4">HB172011</strain>
    </source>
</reference>
<sequence length="647" mass="70643">MADPKSVPERITELTALAKGAWTSLLTAILFIGVTLVSLRHAEFLVAGENVTLPVISLSMPTRMFFFCAPVLLAVLYVNLHNHLRRLWKAFEIAPPDREGSPEFGTKPYRLADDIPTWMGNDLALSMNAGNTPHAEEWAGGRDLIASFLIWWLAPAVLVYAWYRFLPARDPLLTLVILACLAAMVVMGSRSRTEAMVRLRKRDRAALERRAALGGGAILALLLVASGAWIFGPAGLRPYEARFAAARDILAQIGSGSPEGRRRVAALAGLTLDIDRGKIVKADAIPSAADSREAFRKGWCERMEIETEVCGNVPGATIGATNTTTLRRRAYCQRAEIRALYLRPADCEQYFDLIDARFEVDWIAARRAELGKLPVIDLTARDLTGASAEGAQLSRVDLTHASLSGANLPWARFEGATLQEADLTDLWAYYADFSLANFTDADMRHANLEWSDLADAVLIRADLRGANLSGANLVGADLRGADLRGAKLIRAKLYRARLEGALLFDADLTDADGLTQAQLDGAAGEARPPAPDTEAGAACAGGTCLPRPREIGLLPNRLQPPLEIRSCFARRPEVIERMCDDWEDATTKETCRAWASPRTAEWEARLCPRPDGPAIAATGLTTRPDTRRVDPYPLPPFRTLAPARFGD</sequence>
<keyword evidence="2" id="KW-0472">Membrane</keyword>
<organism evidence="3 4">
    <name type="scientific">Amaricoccus solimangrovi</name>
    <dbReference type="NCBI Taxonomy" id="2589815"/>
    <lineage>
        <taxon>Bacteria</taxon>
        <taxon>Pseudomonadati</taxon>
        <taxon>Pseudomonadota</taxon>
        <taxon>Alphaproteobacteria</taxon>
        <taxon>Rhodobacterales</taxon>
        <taxon>Paracoccaceae</taxon>
        <taxon>Amaricoccus</taxon>
    </lineage>
</organism>
<dbReference type="InterPro" id="IPR051082">
    <property type="entry name" value="Pentapeptide-BTB/POZ_domain"/>
</dbReference>
<dbReference type="Proteomes" id="UP000319255">
    <property type="component" value="Unassembled WGS sequence"/>
</dbReference>
<dbReference type="InterPro" id="IPR001646">
    <property type="entry name" value="5peptide_repeat"/>
</dbReference>
<evidence type="ECO:0000313" key="4">
    <source>
        <dbReference type="Proteomes" id="UP000319255"/>
    </source>
</evidence>
<dbReference type="AlphaFoldDB" id="A0A501WP24"/>
<keyword evidence="2" id="KW-1133">Transmembrane helix</keyword>
<dbReference type="OrthoDB" id="7837851at2"/>
<dbReference type="RefSeq" id="WP_140453929.1">
    <property type="nucleotide sequence ID" value="NZ_VFRP01000007.1"/>
</dbReference>
<dbReference type="EMBL" id="VFRP01000007">
    <property type="protein sequence ID" value="TPE51493.1"/>
    <property type="molecule type" value="Genomic_DNA"/>
</dbReference>
<feature type="transmembrane region" description="Helical" evidence="2">
    <location>
        <begin position="62"/>
        <end position="80"/>
    </location>
</feature>
<feature type="transmembrane region" description="Helical" evidence="2">
    <location>
        <begin position="21"/>
        <end position="42"/>
    </location>
</feature>
<keyword evidence="2" id="KW-0812">Transmembrane</keyword>
<dbReference type="SUPFAM" id="SSF141571">
    <property type="entry name" value="Pentapeptide repeat-like"/>
    <property type="match status" value="1"/>
</dbReference>
<feature type="transmembrane region" description="Helical" evidence="2">
    <location>
        <begin position="171"/>
        <end position="190"/>
    </location>
</feature>
<protein>
    <submittedName>
        <fullName evidence="3">Pentapeptide repeat-containing protein</fullName>
    </submittedName>
</protein>
<name>A0A501WP24_9RHOB</name>
<gene>
    <name evidence="3" type="ORF">FJM51_09670</name>
</gene>
<dbReference type="Pfam" id="PF00805">
    <property type="entry name" value="Pentapeptide"/>
    <property type="match status" value="2"/>
</dbReference>
<feature type="transmembrane region" description="Helical" evidence="2">
    <location>
        <begin position="211"/>
        <end position="232"/>
    </location>
</feature>
<dbReference type="PANTHER" id="PTHR14136">
    <property type="entry name" value="BTB_POZ DOMAIN-CONTAINING PROTEIN KCTD9"/>
    <property type="match status" value="1"/>
</dbReference>
<keyword evidence="4" id="KW-1185">Reference proteome</keyword>
<dbReference type="PANTHER" id="PTHR14136:SF17">
    <property type="entry name" value="BTB_POZ DOMAIN-CONTAINING PROTEIN KCTD9"/>
    <property type="match status" value="1"/>
</dbReference>
<accession>A0A501WP24</accession>
<evidence type="ECO:0000256" key="2">
    <source>
        <dbReference type="SAM" id="Phobius"/>
    </source>
</evidence>
<dbReference type="Gene3D" id="2.160.20.80">
    <property type="entry name" value="E3 ubiquitin-protein ligase SopA"/>
    <property type="match status" value="1"/>
</dbReference>
<feature type="region of interest" description="Disordered" evidence="1">
    <location>
        <begin position="609"/>
        <end position="647"/>
    </location>
</feature>